<evidence type="ECO:0000313" key="2">
    <source>
        <dbReference type="Proteomes" id="UP000886876"/>
    </source>
</evidence>
<reference evidence="1" key="2">
    <citation type="journal article" date="2021" name="PeerJ">
        <title>Extensive microbial diversity within the chicken gut microbiome revealed by metagenomics and culture.</title>
        <authorList>
            <person name="Gilroy R."/>
            <person name="Ravi A."/>
            <person name="Getino M."/>
            <person name="Pursley I."/>
            <person name="Horton D.L."/>
            <person name="Alikhan N.F."/>
            <person name="Baker D."/>
            <person name="Gharbi K."/>
            <person name="Hall N."/>
            <person name="Watson M."/>
            <person name="Adriaenssens E.M."/>
            <person name="Foster-Nyarko E."/>
            <person name="Jarju S."/>
            <person name="Secka A."/>
            <person name="Antonio M."/>
            <person name="Oren A."/>
            <person name="Chaudhuri R.R."/>
            <person name="La Ragione R."/>
            <person name="Hildebrand F."/>
            <person name="Pallen M.J."/>
        </authorList>
    </citation>
    <scope>NUCLEOTIDE SEQUENCE</scope>
    <source>
        <strain evidence="1">ChiHecec3B27-6122</strain>
    </source>
</reference>
<evidence type="ECO:0000313" key="1">
    <source>
        <dbReference type="EMBL" id="HIS98157.1"/>
    </source>
</evidence>
<proteinExistence type="predicted"/>
<sequence length="219" mass="24775">MDSTSWIRYSDYEIVKDERNMDCIRPAANSVPVCYDVAAKLGRNVAELMNIVLDDKDVMGRNMKFVRRFGLLGLALEEDNYLTLPDERADMTEAVFEATGRTGDNYAGVFSRAYSEKAANISAWLDWLAVLYNRAQINRNGRMVEEPFAALTLQTMLESACKNMLASKTLKPCPVCGKVFYNEDHNAETCSDECLRVHENVKHLQWLKENFHSTPISGG</sequence>
<gene>
    <name evidence="1" type="ORF">IAD42_09290</name>
</gene>
<comment type="caution">
    <text evidence="1">The sequence shown here is derived from an EMBL/GenBank/DDBJ whole genome shotgun (WGS) entry which is preliminary data.</text>
</comment>
<organism evidence="1 2">
    <name type="scientific">Candidatus Scatomorpha pullistercoris</name>
    <dbReference type="NCBI Taxonomy" id="2840929"/>
    <lineage>
        <taxon>Bacteria</taxon>
        <taxon>Bacillati</taxon>
        <taxon>Bacillota</taxon>
        <taxon>Clostridia</taxon>
        <taxon>Eubacteriales</taxon>
        <taxon>Candidatus Scatomorpha</taxon>
    </lineage>
</organism>
<reference evidence="1" key="1">
    <citation type="submission" date="2020-10" db="EMBL/GenBank/DDBJ databases">
        <authorList>
            <person name="Gilroy R."/>
        </authorList>
    </citation>
    <scope>NUCLEOTIDE SEQUENCE</scope>
    <source>
        <strain evidence="1">ChiHecec3B27-6122</strain>
    </source>
</reference>
<name>A0A9D1KAD7_9FIRM</name>
<accession>A0A9D1KAD7</accession>
<dbReference type="AlphaFoldDB" id="A0A9D1KAD7"/>
<protein>
    <submittedName>
        <fullName evidence="1">Uncharacterized protein</fullName>
    </submittedName>
</protein>
<dbReference type="Proteomes" id="UP000886876">
    <property type="component" value="Unassembled WGS sequence"/>
</dbReference>
<dbReference type="EMBL" id="DVJS01000232">
    <property type="protein sequence ID" value="HIS98157.1"/>
    <property type="molecule type" value="Genomic_DNA"/>
</dbReference>